<evidence type="ECO:0000256" key="1">
    <source>
        <dbReference type="SAM" id="Phobius"/>
    </source>
</evidence>
<accession>A0A8T3YLP3</accession>
<dbReference type="AlphaFoldDB" id="A0A8T3YLP3"/>
<dbReference type="Proteomes" id="UP000732298">
    <property type="component" value="Unassembled WGS sequence"/>
</dbReference>
<evidence type="ECO:0000313" key="2">
    <source>
        <dbReference type="EMBL" id="MBI4210587.1"/>
    </source>
</evidence>
<evidence type="ECO:0000313" key="3">
    <source>
        <dbReference type="Proteomes" id="UP000732298"/>
    </source>
</evidence>
<keyword evidence="1" id="KW-0472">Membrane</keyword>
<reference evidence="2" key="1">
    <citation type="submission" date="2020-07" db="EMBL/GenBank/DDBJ databases">
        <title>Huge and variable diversity of episymbiotic CPR bacteria and DPANN archaea in groundwater ecosystems.</title>
        <authorList>
            <person name="He C.Y."/>
            <person name="Keren R."/>
            <person name="Whittaker M."/>
            <person name="Farag I.F."/>
            <person name="Doudna J."/>
            <person name="Cate J.H.D."/>
            <person name="Banfield J.F."/>
        </authorList>
    </citation>
    <scope>NUCLEOTIDE SEQUENCE</scope>
    <source>
        <strain evidence="2">NC_groundwater_1296_Ag_S-0.2um_52_80</strain>
    </source>
</reference>
<name>A0A8T3YLP3_9ARCH</name>
<keyword evidence="1" id="KW-0812">Transmembrane</keyword>
<feature type="transmembrane region" description="Helical" evidence="1">
    <location>
        <begin position="51"/>
        <end position="70"/>
    </location>
</feature>
<proteinExistence type="predicted"/>
<sequence>MAASAFSREQKREVRKFSVAFALLSIFPALVVFAFIALAGVRLGFFGIEKGLAVLLAVLVAAYIAMPRIASAMERAVAKSGAQENPEGA</sequence>
<organism evidence="2 3">
    <name type="scientific">Candidatus Iainarchaeum sp</name>
    <dbReference type="NCBI Taxonomy" id="3101447"/>
    <lineage>
        <taxon>Archaea</taxon>
        <taxon>Candidatus Iainarchaeota</taxon>
        <taxon>Candidatus Iainarchaeia</taxon>
        <taxon>Candidatus Iainarchaeales</taxon>
        <taxon>Candidatus Iainarchaeaceae</taxon>
        <taxon>Candidatus Iainarchaeum</taxon>
    </lineage>
</organism>
<keyword evidence="1" id="KW-1133">Transmembrane helix</keyword>
<gene>
    <name evidence="2" type="ORF">HY544_03730</name>
</gene>
<dbReference type="EMBL" id="JACQPB010000037">
    <property type="protein sequence ID" value="MBI4210587.1"/>
    <property type="molecule type" value="Genomic_DNA"/>
</dbReference>
<protein>
    <submittedName>
        <fullName evidence="2">Uncharacterized protein</fullName>
    </submittedName>
</protein>
<comment type="caution">
    <text evidence="2">The sequence shown here is derived from an EMBL/GenBank/DDBJ whole genome shotgun (WGS) entry which is preliminary data.</text>
</comment>
<feature type="transmembrane region" description="Helical" evidence="1">
    <location>
        <begin position="21"/>
        <end position="45"/>
    </location>
</feature>